<keyword evidence="5" id="KW-0539">Nucleus</keyword>
<feature type="region of interest" description="Disordered" evidence="6">
    <location>
        <begin position="75"/>
        <end position="116"/>
    </location>
</feature>
<dbReference type="PROSITE" id="PS00028">
    <property type="entry name" value="ZINC_FINGER_C2H2_1"/>
    <property type="match status" value="1"/>
</dbReference>
<dbReference type="CDD" id="cd20908">
    <property type="entry name" value="SUF4-like"/>
    <property type="match status" value="1"/>
</dbReference>
<feature type="compositionally biased region" description="Basic and acidic residues" evidence="6">
    <location>
        <begin position="79"/>
        <end position="94"/>
    </location>
</feature>
<gene>
    <name evidence="8" type="ORF">HPB48_003218</name>
</gene>
<protein>
    <recommendedName>
        <fullName evidence="7">C2H2-type domain-containing protein</fullName>
    </recommendedName>
</protein>
<evidence type="ECO:0000256" key="5">
    <source>
        <dbReference type="ARBA" id="ARBA00023242"/>
    </source>
</evidence>
<dbReference type="GO" id="GO:0008270">
    <property type="term" value="F:zinc ion binding"/>
    <property type="evidence" value="ECO:0007669"/>
    <property type="project" value="UniProtKB-KW"/>
</dbReference>
<keyword evidence="2" id="KW-0479">Metal-binding</keyword>
<dbReference type="InterPro" id="IPR013087">
    <property type="entry name" value="Znf_C2H2_type"/>
</dbReference>
<evidence type="ECO:0000256" key="2">
    <source>
        <dbReference type="ARBA" id="ARBA00022723"/>
    </source>
</evidence>
<feature type="domain" description="C2H2-type" evidence="7">
    <location>
        <begin position="28"/>
        <end position="49"/>
    </location>
</feature>
<dbReference type="GO" id="GO:0005634">
    <property type="term" value="C:nucleus"/>
    <property type="evidence" value="ECO:0007669"/>
    <property type="project" value="UniProtKB-SubCell"/>
</dbReference>
<dbReference type="OMA" id="HIMHPDE"/>
<feature type="compositionally biased region" description="Low complexity" evidence="6">
    <location>
        <begin position="268"/>
        <end position="279"/>
    </location>
</feature>
<evidence type="ECO:0000259" key="7">
    <source>
        <dbReference type="PROSITE" id="PS00028"/>
    </source>
</evidence>
<evidence type="ECO:0000256" key="6">
    <source>
        <dbReference type="SAM" id="MobiDB-lite"/>
    </source>
</evidence>
<evidence type="ECO:0000256" key="4">
    <source>
        <dbReference type="ARBA" id="ARBA00022833"/>
    </source>
</evidence>
<feature type="region of interest" description="Disordered" evidence="6">
    <location>
        <begin position="260"/>
        <end position="337"/>
    </location>
</feature>
<proteinExistence type="predicted"/>
<dbReference type="VEuPathDB" id="VectorBase:HLOH_049843"/>
<dbReference type="PANTHER" id="PTHR23215:SF0">
    <property type="entry name" value="BUB3-INTERACTING AND GLEBS MOTIF-CONTAINING PROTEIN ZNF207"/>
    <property type="match status" value="1"/>
</dbReference>
<feature type="compositionally biased region" description="Pro residues" evidence="6">
    <location>
        <begin position="291"/>
        <end position="311"/>
    </location>
</feature>
<keyword evidence="3" id="KW-0863">Zinc-finger</keyword>
<feature type="compositionally biased region" description="Low complexity" evidence="6">
    <location>
        <begin position="202"/>
        <end position="217"/>
    </location>
</feature>
<evidence type="ECO:0000256" key="3">
    <source>
        <dbReference type="ARBA" id="ARBA00022771"/>
    </source>
</evidence>
<dbReference type="PANTHER" id="PTHR23215">
    <property type="entry name" value="ZINC FINGER PROTEIN 207"/>
    <property type="match status" value="1"/>
</dbReference>
<comment type="caution">
    <text evidence="8">The sequence shown here is derived from an EMBL/GenBank/DDBJ whole genome shotgun (WGS) entry which is preliminary data.</text>
</comment>
<keyword evidence="9" id="KW-1185">Reference proteome</keyword>
<sequence length="337" mass="35584">MDGYPYCNREFDDEKILIQHQKAKHFKCHICHKKLYTGPGLAIHCMQVHKETIDKVPNALPNKNSVDIEIYGMEGIPEEDIREHERQRQDRGGSGDEEEKPAAAKQPAPQAASAQQSVLQAQQAAAMAAAQLNPALAVAGAAAPMGMAALMQPHLGAMHPAAMMGPIPGMPPFAPPGMPPGMAPPHHPMSPHHPMAPHHHMAAAMETSSTPSTPPTTKAVVSAPPDIKKPALVVPAGASSKIVHPEEDISLEEKRMRLPQYQSGEDSPPAAATTKPAGALSPTSVNGAIRPPVPMPPGMAPGIPPGVPPVPFRHSGAPPMPYPPQAGVTPPMMPRPF</sequence>
<dbReference type="OrthoDB" id="1306014at2759"/>
<feature type="region of interest" description="Disordered" evidence="6">
    <location>
        <begin position="202"/>
        <end position="223"/>
    </location>
</feature>
<feature type="compositionally biased region" description="Low complexity" evidence="6">
    <location>
        <begin position="103"/>
        <end position="116"/>
    </location>
</feature>
<comment type="subcellular location">
    <subcellularLocation>
        <location evidence="1">Nucleus</location>
    </subcellularLocation>
</comment>
<evidence type="ECO:0000313" key="8">
    <source>
        <dbReference type="EMBL" id="KAH9365428.1"/>
    </source>
</evidence>
<reference evidence="8 9" key="1">
    <citation type="journal article" date="2020" name="Cell">
        <title>Large-Scale Comparative Analyses of Tick Genomes Elucidate Their Genetic Diversity and Vector Capacities.</title>
        <authorList>
            <consortium name="Tick Genome and Microbiome Consortium (TIGMIC)"/>
            <person name="Jia N."/>
            <person name="Wang J."/>
            <person name="Shi W."/>
            <person name="Du L."/>
            <person name="Sun Y."/>
            <person name="Zhan W."/>
            <person name="Jiang J.F."/>
            <person name="Wang Q."/>
            <person name="Zhang B."/>
            <person name="Ji P."/>
            <person name="Bell-Sakyi L."/>
            <person name="Cui X.M."/>
            <person name="Yuan T.T."/>
            <person name="Jiang B.G."/>
            <person name="Yang W.F."/>
            <person name="Lam T.T."/>
            <person name="Chang Q.C."/>
            <person name="Ding S.J."/>
            <person name="Wang X.J."/>
            <person name="Zhu J.G."/>
            <person name="Ruan X.D."/>
            <person name="Zhao L."/>
            <person name="Wei J.T."/>
            <person name="Ye R.Z."/>
            <person name="Que T.C."/>
            <person name="Du C.H."/>
            <person name="Zhou Y.H."/>
            <person name="Cheng J.X."/>
            <person name="Dai P.F."/>
            <person name="Guo W.B."/>
            <person name="Han X.H."/>
            <person name="Huang E.J."/>
            <person name="Li L.F."/>
            <person name="Wei W."/>
            <person name="Gao Y.C."/>
            <person name="Liu J.Z."/>
            <person name="Shao H.Z."/>
            <person name="Wang X."/>
            <person name="Wang C.C."/>
            <person name="Yang T.C."/>
            <person name="Huo Q.B."/>
            <person name="Li W."/>
            <person name="Chen H.Y."/>
            <person name="Chen S.E."/>
            <person name="Zhou L.G."/>
            <person name="Ni X.B."/>
            <person name="Tian J.H."/>
            <person name="Sheng Y."/>
            <person name="Liu T."/>
            <person name="Pan Y.S."/>
            <person name="Xia L.Y."/>
            <person name="Li J."/>
            <person name="Zhao F."/>
            <person name="Cao W.C."/>
        </authorList>
    </citation>
    <scope>NUCLEOTIDE SEQUENCE [LARGE SCALE GENOMIC DNA]</scope>
    <source>
        <strain evidence="8">HaeL-2018</strain>
    </source>
</reference>
<dbReference type="Proteomes" id="UP000821853">
    <property type="component" value="Unassembled WGS sequence"/>
</dbReference>
<dbReference type="AlphaFoldDB" id="A0A9J6FTL5"/>
<dbReference type="EMBL" id="JABSTR010000003">
    <property type="protein sequence ID" value="KAH9365428.1"/>
    <property type="molecule type" value="Genomic_DNA"/>
</dbReference>
<keyword evidence="4" id="KW-0862">Zinc</keyword>
<evidence type="ECO:0000313" key="9">
    <source>
        <dbReference type="Proteomes" id="UP000821853"/>
    </source>
</evidence>
<accession>A0A9J6FTL5</accession>
<organism evidence="8 9">
    <name type="scientific">Haemaphysalis longicornis</name>
    <name type="common">Bush tick</name>
    <dbReference type="NCBI Taxonomy" id="44386"/>
    <lineage>
        <taxon>Eukaryota</taxon>
        <taxon>Metazoa</taxon>
        <taxon>Ecdysozoa</taxon>
        <taxon>Arthropoda</taxon>
        <taxon>Chelicerata</taxon>
        <taxon>Arachnida</taxon>
        <taxon>Acari</taxon>
        <taxon>Parasitiformes</taxon>
        <taxon>Ixodida</taxon>
        <taxon>Ixodoidea</taxon>
        <taxon>Ixodidae</taxon>
        <taxon>Haemaphysalinae</taxon>
        <taxon>Haemaphysalis</taxon>
    </lineage>
</organism>
<name>A0A9J6FTL5_HAELO</name>
<evidence type="ECO:0000256" key="1">
    <source>
        <dbReference type="ARBA" id="ARBA00004123"/>
    </source>
</evidence>